<dbReference type="OrthoDB" id="412804at2759"/>
<feature type="non-terminal residue" evidence="1">
    <location>
        <position position="1"/>
    </location>
</feature>
<dbReference type="InterPro" id="IPR050275">
    <property type="entry name" value="PGM_Phosphatase"/>
</dbReference>
<dbReference type="AlphaFoldDB" id="A0A813H1D4"/>
<protein>
    <submittedName>
        <fullName evidence="1">Uncharacterized protein</fullName>
    </submittedName>
</protein>
<dbReference type="Gene3D" id="3.40.50.1240">
    <property type="entry name" value="Phosphoglycerate mutase-like"/>
    <property type="match status" value="1"/>
</dbReference>
<dbReference type="InterPro" id="IPR029033">
    <property type="entry name" value="His_PPase_superfam"/>
</dbReference>
<organism evidence="1 2">
    <name type="scientific">Polarella glacialis</name>
    <name type="common">Dinoflagellate</name>
    <dbReference type="NCBI Taxonomy" id="89957"/>
    <lineage>
        <taxon>Eukaryota</taxon>
        <taxon>Sar</taxon>
        <taxon>Alveolata</taxon>
        <taxon>Dinophyceae</taxon>
        <taxon>Suessiales</taxon>
        <taxon>Suessiaceae</taxon>
        <taxon>Polarella</taxon>
    </lineage>
</organism>
<dbReference type="Pfam" id="PF00300">
    <property type="entry name" value="His_Phos_1"/>
    <property type="match status" value="1"/>
</dbReference>
<accession>A0A813H1D4</accession>
<proteinExistence type="predicted"/>
<name>A0A813H1D4_POLGL</name>
<sequence length="448" mass="49005">VLGGGRASDASAAPSANGAGEFGYVSTDPTKYDASLTAEASFDGQRSVKECFCGESRHKSIWLQFYSRLHRELSADPSFSGEWVHQVCATSYPVIFKVITIDPVDDSFMMHSDCPAGLLAMVAVCAQSAALQHMQAGSPRVPDSARQPMTFFRPPPQVTESDVLQRPSGKWNFTARVVTEEGPPAGDFFGEVSVADCISHCERVPRCQSFAHGPNGCHLKARCVSQDDQVVPPGEQGDDYRTYFREVCDNVEEGVLQAQATAKLLASRLGLRGAKIWTSDLKRARQTAEIYARELGCEVVVEPRLREPSLGAFEGMTKSQIYSQYAALFERLAKLPQEERLHAAYFEGLETPAQTSARVEETARAVFLQECGTSNGSDAPLPTTTTTPAVLFVTHSKVLEAVLAKVFGKFYEGVETTPCAFFHWRYAESSPELGDLHSIACNDHLVEQ</sequence>
<dbReference type="CDD" id="cd07067">
    <property type="entry name" value="HP_PGM_like"/>
    <property type="match status" value="1"/>
</dbReference>
<reference evidence="1" key="1">
    <citation type="submission" date="2021-02" db="EMBL/GenBank/DDBJ databases">
        <authorList>
            <person name="Dougan E. K."/>
            <person name="Rhodes N."/>
            <person name="Thang M."/>
            <person name="Chan C."/>
        </authorList>
    </citation>
    <scope>NUCLEOTIDE SEQUENCE</scope>
</reference>
<dbReference type="Proteomes" id="UP000654075">
    <property type="component" value="Unassembled WGS sequence"/>
</dbReference>
<evidence type="ECO:0000313" key="2">
    <source>
        <dbReference type="Proteomes" id="UP000654075"/>
    </source>
</evidence>
<keyword evidence="2" id="KW-1185">Reference proteome</keyword>
<dbReference type="GO" id="GO:0005737">
    <property type="term" value="C:cytoplasm"/>
    <property type="evidence" value="ECO:0007669"/>
    <property type="project" value="TreeGrafter"/>
</dbReference>
<gene>
    <name evidence="1" type="ORF">PGLA1383_LOCUS47548</name>
</gene>
<dbReference type="EMBL" id="CAJNNV010030128">
    <property type="protein sequence ID" value="CAE8631444.1"/>
    <property type="molecule type" value="Genomic_DNA"/>
</dbReference>
<evidence type="ECO:0000313" key="1">
    <source>
        <dbReference type="EMBL" id="CAE8631444.1"/>
    </source>
</evidence>
<dbReference type="SUPFAM" id="SSF53254">
    <property type="entry name" value="Phosphoglycerate mutase-like"/>
    <property type="match status" value="1"/>
</dbReference>
<dbReference type="PANTHER" id="PTHR48100:SF1">
    <property type="entry name" value="HISTIDINE PHOSPHATASE FAMILY PROTEIN-RELATED"/>
    <property type="match status" value="1"/>
</dbReference>
<dbReference type="InterPro" id="IPR013078">
    <property type="entry name" value="His_Pase_superF_clade-1"/>
</dbReference>
<comment type="caution">
    <text evidence="1">The sequence shown here is derived from an EMBL/GenBank/DDBJ whole genome shotgun (WGS) entry which is preliminary data.</text>
</comment>
<dbReference type="PANTHER" id="PTHR48100">
    <property type="entry name" value="BROAD-SPECIFICITY PHOSPHATASE YOR283W-RELATED"/>
    <property type="match status" value="1"/>
</dbReference>
<dbReference type="GO" id="GO:0016791">
    <property type="term" value="F:phosphatase activity"/>
    <property type="evidence" value="ECO:0007669"/>
    <property type="project" value="TreeGrafter"/>
</dbReference>